<dbReference type="SUPFAM" id="SSF48452">
    <property type="entry name" value="TPR-like"/>
    <property type="match status" value="1"/>
</dbReference>
<organism evidence="2 3">
    <name type="scientific">Pseudocohnilembus persalinus</name>
    <name type="common">Ciliate</name>
    <dbReference type="NCBI Taxonomy" id="266149"/>
    <lineage>
        <taxon>Eukaryota</taxon>
        <taxon>Sar</taxon>
        <taxon>Alveolata</taxon>
        <taxon>Ciliophora</taxon>
        <taxon>Intramacronucleata</taxon>
        <taxon>Oligohymenophorea</taxon>
        <taxon>Scuticociliatia</taxon>
        <taxon>Philasterida</taxon>
        <taxon>Pseudocohnilembidae</taxon>
        <taxon>Pseudocohnilembus</taxon>
    </lineage>
</organism>
<gene>
    <name evidence="2" type="ORF">PPERSA_08042</name>
</gene>
<dbReference type="Gene3D" id="1.25.40.10">
    <property type="entry name" value="Tetratricopeptide repeat domain"/>
    <property type="match status" value="1"/>
</dbReference>
<protein>
    <submittedName>
        <fullName evidence="2">Uncharacterized protein</fullName>
    </submittedName>
</protein>
<dbReference type="OrthoDB" id="292927at2759"/>
<comment type="caution">
    <text evidence="2">The sequence shown here is derived from an EMBL/GenBank/DDBJ whole genome shotgun (WGS) entry which is preliminary data.</text>
</comment>
<evidence type="ECO:0000313" key="3">
    <source>
        <dbReference type="Proteomes" id="UP000054937"/>
    </source>
</evidence>
<dbReference type="Proteomes" id="UP000054937">
    <property type="component" value="Unassembled WGS sequence"/>
</dbReference>
<keyword evidence="3" id="KW-1185">Reference proteome</keyword>
<dbReference type="AlphaFoldDB" id="A0A0V0R2M6"/>
<reference evidence="2 3" key="1">
    <citation type="journal article" date="2015" name="Sci. Rep.">
        <title>Genome of the facultative scuticociliatosis pathogen Pseudocohnilembus persalinus provides insight into its virulence through horizontal gene transfer.</title>
        <authorList>
            <person name="Xiong J."/>
            <person name="Wang G."/>
            <person name="Cheng J."/>
            <person name="Tian M."/>
            <person name="Pan X."/>
            <person name="Warren A."/>
            <person name="Jiang C."/>
            <person name="Yuan D."/>
            <person name="Miao W."/>
        </authorList>
    </citation>
    <scope>NUCLEOTIDE SEQUENCE [LARGE SCALE GENOMIC DNA]</scope>
    <source>
        <strain evidence="2">36N120E</strain>
    </source>
</reference>
<name>A0A0V0R2M6_PSEPJ</name>
<evidence type="ECO:0000256" key="1">
    <source>
        <dbReference type="SAM" id="MobiDB-lite"/>
    </source>
</evidence>
<accession>A0A0V0R2M6</accession>
<sequence>MKQTKIQKPIYAKKLLTEIDDIKLNTHLKRMDQYPDYTQKIFKTEVDHSQFDNYDYNKHSDTYQSILTKDQKKKLMLPIKKGSLILNDIDSLGQIMSPLKNRRTTMQIQNIKQMMKSNLSKNGKNNEDINSQQSLDKSNHNHKNLDDQFKKLDFYSLYQQYLQFQGTLYEFLGKIDLSLKSVLKNLKICNSLKQFQAKLVLYLQASRISRLNKNYEQALAFSKKLLKYSWHFDSKEYEINSYLEISKNLFYLQDLENALQFHDRYMIGRIEPKDSKIRQLGIQRVKEVINQYQQIEKSNNIFDMLNDSYEFDDLDINAVLYGNIKEEKDQQKQDKKLNGKLEDLENLSKNQKIKENPEFQKRINYLIKNDRIQLNQLLLRQAGQQVKGTSSLLKLGQITKKNDESNQTKTIISKNYAHQNKIFDKDELNKKNFIYLNHQSHLREKNKAQQISKNTKEKIKNLNSNSNNSYNSSQILKNKTYLLDVQPINVINKINCLSLIQKFETRLDEFKAQFIDEISHF</sequence>
<proteinExistence type="predicted"/>
<dbReference type="InterPro" id="IPR011990">
    <property type="entry name" value="TPR-like_helical_dom_sf"/>
</dbReference>
<feature type="compositionally biased region" description="Polar residues" evidence="1">
    <location>
        <begin position="119"/>
        <end position="136"/>
    </location>
</feature>
<dbReference type="EMBL" id="LDAU01000058">
    <property type="protein sequence ID" value="KRX08731.1"/>
    <property type="molecule type" value="Genomic_DNA"/>
</dbReference>
<dbReference type="InParanoid" id="A0A0V0R2M6"/>
<feature type="region of interest" description="Disordered" evidence="1">
    <location>
        <begin position="119"/>
        <end position="142"/>
    </location>
</feature>
<evidence type="ECO:0000313" key="2">
    <source>
        <dbReference type="EMBL" id="KRX08731.1"/>
    </source>
</evidence>